<dbReference type="GO" id="GO:0006228">
    <property type="term" value="P:UTP biosynthetic process"/>
    <property type="evidence" value="ECO:0007669"/>
    <property type="project" value="InterPro"/>
</dbReference>
<dbReference type="CDD" id="cd04413">
    <property type="entry name" value="NDPk_I"/>
    <property type="match status" value="1"/>
</dbReference>
<dbReference type="EC" id="2.7.4.6" evidence="3"/>
<dbReference type="PANTHER" id="PTHR11349">
    <property type="entry name" value="NUCLEOSIDE DIPHOSPHATE KINASE"/>
    <property type="match status" value="1"/>
</dbReference>
<evidence type="ECO:0000256" key="4">
    <source>
        <dbReference type="ARBA" id="ARBA00022679"/>
    </source>
</evidence>
<sequence>MFQQTLVLIKPDGLKKSLTGNILTRLSETKLEIAAAKVVRVSRKLAEKHYAHLKDKPFFDGLVKYILGELHERRKVLAMVYHGEDAIKKVKELAGATNPEEAEPTSIRGAYGRITTGGVYENVIHASANEKEAEREIKMWFKPDEVIYHIYPAKEVVKNNIQELEWA</sequence>
<dbReference type="AlphaFoldDB" id="A0A1J4SGI2"/>
<dbReference type="GO" id="GO:0006183">
    <property type="term" value="P:GTP biosynthetic process"/>
    <property type="evidence" value="ECO:0007669"/>
    <property type="project" value="InterPro"/>
</dbReference>
<reference evidence="9 10" key="1">
    <citation type="journal article" date="2016" name="Environ. Microbiol.">
        <title>Genomic resolution of a cold subsurface aquifer community provides metabolic insights for novel microbes adapted to high CO concentrations.</title>
        <authorList>
            <person name="Probst A.J."/>
            <person name="Castelle C.J."/>
            <person name="Singh A."/>
            <person name="Brown C.T."/>
            <person name="Anantharaman K."/>
            <person name="Sharon I."/>
            <person name="Hug L.A."/>
            <person name="Burstein D."/>
            <person name="Emerson J.B."/>
            <person name="Thomas B.C."/>
            <person name="Banfield J.F."/>
        </authorList>
    </citation>
    <scope>NUCLEOTIDE SEQUENCE [LARGE SCALE GENOMIC DNA]</scope>
    <source>
        <strain evidence="9">CG1_02_38_46</strain>
    </source>
</reference>
<evidence type="ECO:0000256" key="7">
    <source>
        <dbReference type="RuleBase" id="RU004011"/>
    </source>
</evidence>
<organism evidence="9 10">
    <name type="scientific">Candidatus Desantisbacteria bacterium CG1_02_38_46</name>
    <dbReference type="NCBI Taxonomy" id="1817893"/>
    <lineage>
        <taxon>Bacteria</taxon>
        <taxon>Candidatus Desantisiibacteriota</taxon>
    </lineage>
</organism>
<evidence type="ECO:0000256" key="6">
    <source>
        <dbReference type="PROSITE-ProRule" id="PRU00706"/>
    </source>
</evidence>
<keyword evidence="5 9" id="KW-0418">Kinase</keyword>
<comment type="caution">
    <text evidence="9">The sequence shown here is derived from an EMBL/GenBank/DDBJ whole genome shotgun (WGS) entry which is preliminary data.</text>
</comment>
<comment type="cofactor">
    <cofactor evidence="1">
        <name>Mg(2+)</name>
        <dbReference type="ChEBI" id="CHEBI:18420"/>
    </cofactor>
</comment>
<dbReference type="GO" id="GO:0004550">
    <property type="term" value="F:nucleoside diphosphate kinase activity"/>
    <property type="evidence" value="ECO:0007669"/>
    <property type="project" value="UniProtKB-EC"/>
</dbReference>
<comment type="similarity">
    <text evidence="2 6 7">Belongs to the NDK family.</text>
</comment>
<protein>
    <recommendedName>
        <fullName evidence="3">nucleoside-diphosphate kinase</fullName>
        <ecNumber evidence="3">2.7.4.6</ecNumber>
    </recommendedName>
</protein>
<dbReference type="SMART" id="SM00562">
    <property type="entry name" value="NDK"/>
    <property type="match status" value="1"/>
</dbReference>
<dbReference type="InterPro" id="IPR034907">
    <property type="entry name" value="NDK-like_dom"/>
</dbReference>
<keyword evidence="4" id="KW-0808">Transferase</keyword>
<dbReference type="SUPFAM" id="SSF54919">
    <property type="entry name" value="Nucleoside diphosphate kinase, NDK"/>
    <property type="match status" value="1"/>
</dbReference>
<dbReference type="Proteomes" id="UP000182278">
    <property type="component" value="Unassembled WGS sequence"/>
</dbReference>
<dbReference type="InterPro" id="IPR036850">
    <property type="entry name" value="NDK-like_dom_sf"/>
</dbReference>
<comment type="caution">
    <text evidence="6">Lacks conserved residue(s) required for the propagation of feature annotation.</text>
</comment>
<dbReference type="STRING" id="1817893.AUJ66_00835"/>
<evidence type="ECO:0000256" key="2">
    <source>
        <dbReference type="ARBA" id="ARBA00008142"/>
    </source>
</evidence>
<evidence type="ECO:0000313" key="9">
    <source>
        <dbReference type="EMBL" id="OIN98545.1"/>
    </source>
</evidence>
<evidence type="ECO:0000259" key="8">
    <source>
        <dbReference type="SMART" id="SM00562"/>
    </source>
</evidence>
<dbReference type="EMBL" id="MNUO01000011">
    <property type="protein sequence ID" value="OIN98545.1"/>
    <property type="molecule type" value="Genomic_DNA"/>
</dbReference>
<evidence type="ECO:0000256" key="3">
    <source>
        <dbReference type="ARBA" id="ARBA00012966"/>
    </source>
</evidence>
<dbReference type="InterPro" id="IPR001564">
    <property type="entry name" value="Nucleoside_diP_kinase"/>
</dbReference>
<dbReference type="PROSITE" id="PS51374">
    <property type="entry name" value="NDPK_LIKE"/>
    <property type="match status" value="1"/>
</dbReference>
<dbReference type="FunFam" id="3.30.70.141:FF:000039">
    <property type="entry name" value="Nucleoside diphosphate kinase B"/>
    <property type="match status" value="1"/>
</dbReference>
<accession>A0A1J4SGI2</accession>
<dbReference type="PRINTS" id="PR01243">
    <property type="entry name" value="NUCDPKINASE"/>
</dbReference>
<dbReference type="Gene3D" id="3.30.70.141">
    <property type="entry name" value="Nucleoside diphosphate kinase-like domain"/>
    <property type="match status" value="1"/>
</dbReference>
<name>A0A1J4SGI2_9BACT</name>
<evidence type="ECO:0000313" key="10">
    <source>
        <dbReference type="Proteomes" id="UP000182278"/>
    </source>
</evidence>
<feature type="domain" description="Nucleoside diphosphate kinase-like" evidence="8">
    <location>
        <begin position="2"/>
        <end position="148"/>
    </location>
</feature>
<evidence type="ECO:0000256" key="1">
    <source>
        <dbReference type="ARBA" id="ARBA00001946"/>
    </source>
</evidence>
<dbReference type="Pfam" id="PF00334">
    <property type="entry name" value="NDK"/>
    <property type="match status" value="1"/>
</dbReference>
<evidence type="ECO:0000256" key="5">
    <source>
        <dbReference type="ARBA" id="ARBA00022777"/>
    </source>
</evidence>
<gene>
    <name evidence="9" type="ORF">AUJ66_00835</name>
</gene>
<dbReference type="GO" id="GO:0006241">
    <property type="term" value="P:CTP biosynthetic process"/>
    <property type="evidence" value="ECO:0007669"/>
    <property type="project" value="InterPro"/>
</dbReference>
<proteinExistence type="inferred from homology"/>